<sequence>MAEGLLFSIAEGILGRLGSPTLQELGLLWGVKDELEKPQDTVSTIKVVLLDAQEKQAGDNAVKNWLARLNDVVYEADDLLDDFSTEGLLREMMTQGRKKTKQVLIFFSKSNQLAYRLKMGHKIKKIKEKLDGIEADRQFHLE</sequence>
<reference evidence="6 7" key="1">
    <citation type="journal article" date="2019" name="Plant Biotechnol. J.">
        <title>The red bayberry genome and genetic basis of sex determination.</title>
        <authorList>
            <person name="Jia H.M."/>
            <person name="Jia H.J."/>
            <person name="Cai Q.L."/>
            <person name="Wang Y."/>
            <person name="Zhao H.B."/>
            <person name="Yang W.F."/>
            <person name="Wang G.Y."/>
            <person name="Li Y.H."/>
            <person name="Zhan D.L."/>
            <person name="Shen Y.T."/>
            <person name="Niu Q.F."/>
            <person name="Chang L."/>
            <person name="Qiu J."/>
            <person name="Zhao L."/>
            <person name="Xie H.B."/>
            <person name="Fu W.Y."/>
            <person name="Jin J."/>
            <person name="Li X.W."/>
            <person name="Jiao Y."/>
            <person name="Zhou C.C."/>
            <person name="Tu T."/>
            <person name="Chai C.Y."/>
            <person name="Gao J.L."/>
            <person name="Fan L.J."/>
            <person name="van de Weg E."/>
            <person name="Wang J.Y."/>
            <person name="Gao Z.S."/>
        </authorList>
    </citation>
    <scope>NUCLEOTIDE SEQUENCE [LARGE SCALE GENOMIC DNA]</scope>
    <source>
        <tissue evidence="6">Leaves</tissue>
    </source>
</reference>
<keyword evidence="7" id="KW-1185">Reference proteome</keyword>
<evidence type="ECO:0000313" key="7">
    <source>
        <dbReference type="Proteomes" id="UP000516437"/>
    </source>
</evidence>
<dbReference type="AlphaFoldDB" id="A0A6A1WMI2"/>
<keyword evidence="1" id="KW-0677">Repeat</keyword>
<keyword evidence="3" id="KW-0611">Plant defense</keyword>
<evidence type="ECO:0000256" key="3">
    <source>
        <dbReference type="ARBA" id="ARBA00022821"/>
    </source>
</evidence>
<protein>
    <submittedName>
        <fullName evidence="6">Putative disease resistance protein RGA4</fullName>
    </submittedName>
</protein>
<name>A0A6A1WMI2_9ROSI</name>
<dbReference type="Pfam" id="PF18052">
    <property type="entry name" value="Rx_N"/>
    <property type="match status" value="1"/>
</dbReference>
<dbReference type="OrthoDB" id="1933539at2759"/>
<dbReference type="InterPro" id="IPR041118">
    <property type="entry name" value="Rx_N"/>
</dbReference>
<feature type="domain" description="Disease resistance N-terminal" evidence="5">
    <location>
        <begin position="13"/>
        <end position="98"/>
    </location>
</feature>
<evidence type="ECO:0000256" key="4">
    <source>
        <dbReference type="ARBA" id="ARBA00022840"/>
    </source>
</evidence>
<keyword evidence="2" id="KW-0547">Nucleotide-binding</keyword>
<dbReference type="Proteomes" id="UP000516437">
    <property type="component" value="Chromosome 1"/>
</dbReference>
<evidence type="ECO:0000256" key="1">
    <source>
        <dbReference type="ARBA" id="ARBA00022737"/>
    </source>
</evidence>
<evidence type="ECO:0000259" key="5">
    <source>
        <dbReference type="Pfam" id="PF18052"/>
    </source>
</evidence>
<gene>
    <name evidence="6" type="ORF">CJ030_MR1G025652</name>
</gene>
<evidence type="ECO:0000313" key="6">
    <source>
        <dbReference type="EMBL" id="KAB1226535.1"/>
    </source>
</evidence>
<evidence type="ECO:0000256" key="2">
    <source>
        <dbReference type="ARBA" id="ARBA00022741"/>
    </source>
</evidence>
<dbReference type="EMBL" id="RXIC02000019">
    <property type="protein sequence ID" value="KAB1226535.1"/>
    <property type="molecule type" value="Genomic_DNA"/>
</dbReference>
<dbReference type="GO" id="GO:0006952">
    <property type="term" value="P:defense response"/>
    <property type="evidence" value="ECO:0007669"/>
    <property type="project" value="UniProtKB-KW"/>
</dbReference>
<dbReference type="Gene3D" id="1.20.5.4130">
    <property type="match status" value="1"/>
</dbReference>
<keyword evidence="4" id="KW-0067">ATP-binding</keyword>
<dbReference type="GO" id="GO:0005524">
    <property type="term" value="F:ATP binding"/>
    <property type="evidence" value="ECO:0007669"/>
    <property type="project" value="UniProtKB-KW"/>
</dbReference>
<dbReference type="CDD" id="cd14798">
    <property type="entry name" value="RX-CC_like"/>
    <property type="match status" value="1"/>
</dbReference>
<organism evidence="6 7">
    <name type="scientific">Morella rubra</name>
    <name type="common">Chinese bayberry</name>
    <dbReference type="NCBI Taxonomy" id="262757"/>
    <lineage>
        <taxon>Eukaryota</taxon>
        <taxon>Viridiplantae</taxon>
        <taxon>Streptophyta</taxon>
        <taxon>Embryophyta</taxon>
        <taxon>Tracheophyta</taxon>
        <taxon>Spermatophyta</taxon>
        <taxon>Magnoliopsida</taxon>
        <taxon>eudicotyledons</taxon>
        <taxon>Gunneridae</taxon>
        <taxon>Pentapetalae</taxon>
        <taxon>rosids</taxon>
        <taxon>fabids</taxon>
        <taxon>Fagales</taxon>
        <taxon>Myricaceae</taxon>
        <taxon>Morella</taxon>
    </lineage>
</organism>
<accession>A0A6A1WMI2</accession>
<dbReference type="PANTHER" id="PTHR36766:SF38">
    <property type="entry name" value="DISEASE RESISTANCE PROTEIN RGA3"/>
    <property type="match status" value="1"/>
</dbReference>
<proteinExistence type="predicted"/>
<dbReference type="InterPro" id="IPR038005">
    <property type="entry name" value="RX-like_CC"/>
</dbReference>
<comment type="caution">
    <text evidence="6">The sequence shown here is derived from an EMBL/GenBank/DDBJ whole genome shotgun (WGS) entry which is preliminary data.</text>
</comment>
<dbReference type="PANTHER" id="PTHR36766">
    <property type="entry name" value="PLANT BROAD-SPECTRUM MILDEW RESISTANCE PROTEIN RPW8"/>
    <property type="match status" value="1"/>
</dbReference>